<dbReference type="InterPro" id="IPR036388">
    <property type="entry name" value="WH-like_DNA-bd_sf"/>
</dbReference>
<dbReference type="Proteomes" id="UP000826651">
    <property type="component" value="Unassembled WGS sequence"/>
</dbReference>
<organism evidence="6 7">
    <name type="scientific">Occultella gossypii</name>
    <dbReference type="NCBI Taxonomy" id="2800820"/>
    <lineage>
        <taxon>Bacteria</taxon>
        <taxon>Bacillati</taxon>
        <taxon>Actinomycetota</taxon>
        <taxon>Actinomycetes</taxon>
        <taxon>Micrococcales</taxon>
        <taxon>Ruaniaceae</taxon>
        <taxon>Occultella</taxon>
    </lineage>
</organism>
<dbReference type="InterPro" id="IPR005119">
    <property type="entry name" value="LysR_subst-bd"/>
</dbReference>
<dbReference type="PANTHER" id="PTHR30346">
    <property type="entry name" value="TRANSCRIPTIONAL DUAL REGULATOR HCAR-RELATED"/>
    <property type="match status" value="1"/>
</dbReference>
<evidence type="ECO:0000313" key="6">
    <source>
        <dbReference type="EMBL" id="MBZ2194768.1"/>
    </source>
</evidence>
<evidence type="ECO:0000256" key="3">
    <source>
        <dbReference type="ARBA" id="ARBA00023125"/>
    </source>
</evidence>
<dbReference type="Pfam" id="PF00126">
    <property type="entry name" value="HTH_1"/>
    <property type="match status" value="1"/>
</dbReference>
<proteinExistence type="inferred from homology"/>
<evidence type="ECO:0000256" key="4">
    <source>
        <dbReference type="ARBA" id="ARBA00023163"/>
    </source>
</evidence>
<evidence type="ECO:0000256" key="2">
    <source>
        <dbReference type="ARBA" id="ARBA00023015"/>
    </source>
</evidence>
<evidence type="ECO:0000259" key="5">
    <source>
        <dbReference type="PROSITE" id="PS50931"/>
    </source>
</evidence>
<name>A0ABS7S6G1_9MICO</name>
<comment type="caution">
    <text evidence="6">The sequence shown here is derived from an EMBL/GenBank/DDBJ whole genome shotgun (WGS) entry which is preliminary data.</text>
</comment>
<sequence length="298" mass="30888">MLDIHRLRILRSVAATGSVSAAAALLGYSPSAISQHVTALQRETGLRLTERAGRGINLTAAGRALAAEAEHVMASLSGMESLVADLRAGRVGALSLGYFSSAGTAWIPTVVATLVQEFPELRVDLGLNDVGGTNTAGADVEIVVDEQYDAVLGGYRVHPLMRDEYVAILPQAHPAVAAGQVPLADLAGERWVDSDPYAGYCRQVTMSACAEAGFTPQFRVQAPEYATAIAFVAAGVGVAVMPSLAVGLLPPNVRAVPVVAPAPARRIGVAVKDSVAGHPAALRVVELLKEQVCTLVPA</sequence>
<dbReference type="Gene3D" id="1.10.10.10">
    <property type="entry name" value="Winged helix-like DNA-binding domain superfamily/Winged helix DNA-binding domain"/>
    <property type="match status" value="1"/>
</dbReference>
<dbReference type="Gene3D" id="3.40.190.10">
    <property type="entry name" value="Periplasmic binding protein-like II"/>
    <property type="match status" value="2"/>
</dbReference>
<keyword evidence="7" id="KW-1185">Reference proteome</keyword>
<dbReference type="RefSeq" id="WP_223402004.1">
    <property type="nucleotide sequence ID" value="NZ_JAGSHT010000002.1"/>
</dbReference>
<dbReference type="EMBL" id="JAGSHT010000002">
    <property type="protein sequence ID" value="MBZ2194768.1"/>
    <property type="molecule type" value="Genomic_DNA"/>
</dbReference>
<dbReference type="SUPFAM" id="SSF53850">
    <property type="entry name" value="Periplasmic binding protein-like II"/>
    <property type="match status" value="1"/>
</dbReference>
<evidence type="ECO:0000313" key="7">
    <source>
        <dbReference type="Proteomes" id="UP000826651"/>
    </source>
</evidence>
<dbReference type="PANTHER" id="PTHR30346:SF29">
    <property type="entry name" value="LYSR SUBSTRATE-BINDING"/>
    <property type="match status" value="1"/>
</dbReference>
<dbReference type="InterPro" id="IPR000847">
    <property type="entry name" value="LysR_HTH_N"/>
</dbReference>
<evidence type="ECO:0000256" key="1">
    <source>
        <dbReference type="ARBA" id="ARBA00009437"/>
    </source>
</evidence>
<dbReference type="PROSITE" id="PS50931">
    <property type="entry name" value="HTH_LYSR"/>
    <property type="match status" value="1"/>
</dbReference>
<keyword evidence="4" id="KW-0804">Transcription</keyword>
<accession>A0ABS7S6G1</accession>
<dbReference type="Pfam" id="PF03466">
    <property type="entry name" value="LysR_substrate"/>
    <property type="match status" value="1"/>
</dbReference>
<reference evidence="6 7" key="1">
    <citation type="submission" date="2021-04" db="EMBL/GenBank/DDBJ databases">
        <title>Ruania sp. nov., isolated from sandy soil of mangrove forest.</title>
        <authorList>
            <person name="Ge X."/>
            <person name="Huang R."/>
            <person name="Liu W."/>
        </authorList>
    </citation>
    <scope>NUCLEOTIDE SEQUENCE [LARGE SCALE GENOMIC DNA]</scope>
    <source>
        <strain evidence="6 7">N2-46</strain>
    </source>
</reference>
<dbReference type="SUPFAM" id="SSF46785">
    <property type="entry name" value="Winged helix' DNA-binding domain"/>
    <property type="match status" value="1"/>
</dbReference>
<keyword evidence="2" id="KW-0805">Transcription regulation</keyword>
<feature type="domain" description="HTH lysR-type" evidence="5">
    <location>
        <begin position="2"/>
        <end position="59"/>
    </location>
</feature>
<keyword evidence="3" id="KW-0238">DNA-binding</keyword>
<protein>
    <submittedName>
        <fullName evidence="6">LysR family transcriptional regulator</fullName>
    </submittedName>
</protein>
<comment type="similarity">
    <text evidence="1">Belongs to the LysR transcriptional regulatory family.</text>
</comment>
<gene>
    <name evidence="6" type="ORF">KCQ71_01275</name>
</gene>
<dbReference type="InterPro" id="IPR036390">
    <property type="entry name" value="WH_DNA-bd_sf"/>
</dbReference>